<keyword evidence="5 7" id="KW-0175">Coiled coil</keyword>
<evidence type="ECO:0000313" key="10">
    <source>
        <dbReference type="Proteomes" id="UP000051461"/>
    </source>
</evidence>
<dbReference type="InterPro" id="IPR019933">
    <property type="entry name" value="DivIVA_domain"/>
</dbReference>
<feature type="coiled-coil region" evidence="7">
    <location>
        <begin position="29"/>
        <end position="56"/>
    </location>
</feature>
<evidence type="ECO:0000256" key="4">
    <source>
        <dbReference type="ARBA" id="ARBA00022618"/>
    </source>
</evidence>
<comment type="similarity">
    <text evidence="2">Belongs to the DivIVA family.</text>
</comment>
<feature type="compositionally biased region" description="Basic and acidic residues" evidence="8">
    <location>
        <begin position="210"/>
        <end position="227"/>
    </location>
</feature>
<dbReference type="Pfam" id="PF05103">
    <property type="entry name" value="DivIVA"/>
    <property type="match status" value="1"/>
</dbReference>
<dbReference type="PANTHER" id="PTHR35794">
    <property type="entry name" value="CELL DIVISION PROTEIN DIVIVA"/>
    <property type="match status" value="1"/>
</dbReference>
<dbReference type="OrthoDB" id="9815492at2"/>
<sequence>MALTPLDIHNKEFNVKMRGYDQDQVNDFLDQIIKDYEAALKQKDDLQTELKASEEKVTYFNQLKDALNQSIIVAQEAADKVKTNAQKEADIINQEAQKNAQNMLNEATEKSNRILADASEKAKQIAGETEDLKKQTRVFRQRLQVMLESQLEIVKSKDWDELLAHQDQKQAPTLADLQQSLDNATDSSVNSSATGVLNESTVAAQEAGSEADRDTMIIFPNDDKQPADHSAAQGPTLNTSVADAENANKSNQ</sequence>
<dbReference type="Proteomes" id="UP000051461">
    <property type="component" value="Unassembled WGS sequence"/>
</dbReference>
<keyword evidence="3" id="KW-0963">Cytoplasm</keyword>
<proteinExistence type="inferred from homology"/>
<gene>
    <name evidence="9" type="ORF">FC07_GL000483</name>
</gene>
<reference evidence="9 10" key="1">
    <citation type="journal article" date="2015" name="Genome Announc.">
        <title>Expanding the biotechnology potential of lactobacilli through comparative genomics of 213 strains and associated genera.</title>
        <authorList>
            <person name="Sun Z."/>
            <person name="Harris H.M."/>
            <person name="McCann A."/>
            <person name="Guo C."/>
            <person name="Argimon S."/>
            <person name="Zhang W."/>
            <person name="Yang X."/>
            <person name="Jeffery I.B."/>
            <person name="Cooney J.C."/>
            <person name="Kagawa T.F."/>
            <person name="Liu W."/>
            <person name="Song Y."/>
            <person name="Salvetti E."/>
            <person name="Wrobel A."/>
            <person name="Rasinkangas P."/>
            <person name="Parkhill J."/>
            <person name="Rea M.C."/>
            <person name="O'Sullivan O."/>
            <person name="Ritari J."/>
            <person name="Douillard F.P."/>
            <person name="Paul Ross R."/>
            <person name="Yang R."/>
            <person name="Briner A.E."/>
            <person name="Felis G.E."/>
            <person name="de Vos W.M."/>
            <person name="Barrangou R."/>
            <person name="Klaenhammer T.R."/>
            <person name="Caufield P.W."/>
            <person name="Cui Y."/>
            <person name="Zhang H."/>
            <person name="O'Toole P.W."/>
        </authorList>
    </citation>
    <scope>NUCLEOTIDE SEQUENCE [LARGE SCALE GENOMIC DNA]</scope>
    <source>
        <strain evidence="9 10">DSM 20003</strain>
    </source>
</reference>
<dbReference type="PANTHER" id="PTHR35794:SF2">
    <property type="entry name" value="CELL DIVISION PROTEIN DIVIVA"/>
    <property type="match status" value="1"/>
</dbReference>
<evidence type="ECO:0000256" key="6">
    <source>
        <dbReference type="ARBA" id="ARBA00023306"/>
    </source>
</evidence>
<dbReference type="STRING" id="1423726.FC07_GL000483"/>
<dbReference type="GO" id="GO:0051301">
    <property type="term" value="P:cell division"/>
    <property type="evidence" value="ECO:0007669"/>
    <property type="project" value="UniProtKB-KW"/>
</dbReference>
<dbReference type="GO" id="GO:0005737">
    <property type="term" value="C:cytoplasm"/>
    <property type="evidence" value="ECO:0007669"/>
    <property type="project" value="UniProtKB-SubCell"/>
</dbReference>
<organism evidence="9 10">
    <name type="scientific">Loigolactobacillus bifermentans DSM 20003</name>
    <dbReference type="NCBI Taxonomy" id="1423726"/>
    <lineage>
        <taxon>Bacteria</taxon>
        <taxon>Bacillati</taxon>
        <taxon>Bacillota</taxon>
        <taxon>Bacilli</taxon>
        <taxon>Lactobacillales</taxon>
        <taxon>Lactobacillaceae</taxon>
        <taxon>Loigolactobacillus</taxon>
    </lineage>
</organism>
<dbReference type="AlphaFoldDB" id="A0A0R1H2N2"/>
<dbReference type="InterPro" id="IPR007793">
    <property type="entry name" value="DivIVA_fam"/>
</dbReference>
<evidence type="ECO:0000256" key="1">
    <source>
        <dbReference type="ARBA" id="ARBA00004496"/>
    </source>
</evidence>
<evidence type="ECO:0000256" key="7">
    <source>
        <dbReference type="SAM" id="Coils"/>
    </source>
</evidence>
<dbReference type="PATRIC" id="fig|1423726.3.peg.497"/>
<evidence type="ECO:0000313" key="9">
    <source>
        <dbReference type="EMBL" id="KRK40472.1"/>
    </source>
</evidence>
<protein>
    <submittedName>
        <fullName evidence="9">Cell-division initiation protein (Septum placement)</fullName>
    </submittedName>
</protein>
<feature type="region of interest" description="Disordered" evidence="8">
    <location>
        <begin position="181"/>
        <end position="252"/>
    </location>
</feature>
<evidence type="ECO:0000256" key="3">
    <source>
        <dbReference type="ARBA" id="ARBA00022490"/>
    </source>
</evidence>
<name>A0A0R1H2N2_9LACO</name>
<dbReference type="Gene3D" id="6.10.250.660">
    <property type="match status" value="1"/>
</dbReference>
<comment type="caution">
    <text evidence="9">The sequence shown here is derived from an EMBL/GenBank/DDBJ whole genome shotgun (WGS) entry which is preliminary data.</text>
</comment>
<evidence type="ECO:0000256" key="5">
    <source>
        <dbReference type="ARBA" id="ARBA00023054"/>
    </source>
</evidence>
<dbReference type="RefSeq" id="WP_057903558.1">
    <property type="nucleotide sequence ID" value="NZ_AZDA01000013.1"/>
</dbReference>
<evidence type="ECO:0000256" key="8">
    <source>
        <dbReference type="SAM" id="MobiDB-lite"/>
    </source>
</evidence>
<dbReference type="NCBIfam" id="TIGR03544">
    <property type="entry name" value="DivI1A_domain"/>
    <property type="match status" value="1"/>
</dbReference>
<dbReference type="EMBL" id="AZDA01000013">
    <property type="protein sequence ID" value="KRK40472.1"/>
    <property type="molecule type" value="Genomic_DNA"/>
</dbReference>
<accession>A0A0R1H2N2</accession>
<keyword evidence="10" id="KW-1185">Reference proteome</keyword>
<feature type="compositionally biased region" description="Polar residues" evidence="8">
    <location>
        <begin position="181"/>
        <end position="203"/>
    </location>
</feature>
<feature type="coiled-coil region" evidence="7">
    <location>
        <begin position="86"/>
        <end position="135"/>
    </location>
</feature>
<feature type="compositionally biased region" description="Polar residues" evidence="8">
    <location>
        <begin position="233"/>
        <end position="252"/>
    </location>
</feature>
<keyword evidence="6" id="KW-0131">Cell cycle</keyword>
<comment type="subcellular location">
    <subcellularLocation>
        <location evidence="1">Cytoplasm</location>
    </subcellularLocation>
</comment>
<evidence type="ECO:0000256" key="2">
    <source>
        <dbReference type="ARBA" id="ARBA00009008"/>
    </source>
</evidence>
<keyword evidence="4" id="KW-0132">Cell division</keyword>